<proteinExistence type="predicted"/>
<dbReference type="EMBL" id="QEOB01000003">
    <property type="protein sequence ID" value="PVX85774.1"/>
    <property type="molecule type" value="Genomic_DNA"/>
</dbReference>
<accession>A0ABX5KU39</accession>
<evidence type="ECO:0000313" key="2">
    <source>
        <dbReference type="Proteomes" id="UP000245712"/>
    </source>
</evidence>
<protein>
    <submittedName>
        <fullName evidence="1">Uncharacterized protein</fullName>
    </submittedName>
</protein>
<gene>
    <name evidence="1" type="ORF">C7402_103352</name>
</gene>
<dbReference type="Proteomes" id="UP000245712">
    <property type="component" value="Unassembled WGS sequence"/>
</dbReference>
<sequence>MNKPATSMPETGASVDALREAFGTDEINAIVRRGRAGEAVFLAREAGREFGTPLPAGWGWDSAGARERHFCTGCHGECVQTGARCSEHCARVNATGKRNT</sequence>
<comment type="caution">
    <text evidence="1">The sequence shown here is derived from an EMBL/GenBank/DDBJ whole genome shotgun (WGS) entry which is preliminary data.</text>
</comment>
<evidence type="ECO:0000313" key="1">
    <source>
        <dbReference type="EMBL" id="PVX85774.1"/>
    </source>
</evidence>
<name>A0ABX5KU39_9BURK</name>
<organism evidence="1 2">
    <name type="scientific">Paraburkholderia unamae</name>
    <dbReference type="NCBI Taxonomy" id="219649"/>
    <lineage>
        <taxon>Bacteria</taxon>
        <taxon>Pseudomonadati</taxon>
        <taxon>Pseudomonadota</taxon>
        <taxon>Betaproteobacteria</taxon>
        <taxon>Burkholderiales</taxon>
        <taxon>Burkholderiaceae</taxon>
        <taxon>Paraburkholderia</taxon>
    </lineage>
</organism>
<keyword evidence="2" id="KW-1185">Reference proteome</keyword>
<reference evidence="1 2" key="1">
    <citation type="submission" date="2018-05" db="EMBL/GenBank/DDBJ databases">
        <title>Genomic Encyclopedia of Type Strains, Phase IV (KMG-V): Genome sequencing to study the core and pangenomes of soil and plant-associated prokaryotes.</title>
        <authorList>
            <person name="Whitman W."/>
        </authorList>
    </citation>
    <scope>NUCLEOTIDE SEQUENCE [LARGE SCALE GENOMIC DNA]</scope>
    <source>
        <strain evidence="1 2">SCZa-39</strain>
    </source>
</reference>